<comment type="caution">
    <text evidence="6">The sequence shown here is derived from an EMBL/GenBank/DDBJ whole genome shotgun (WGS) entry which is preliminary data.</text>
</comment>
<proteinExistence type="predicted"/>
<dbReference type="InterPro" id="IPR009057">
    <property type="entry name" value="Homeodomain-like_sf"/>
</dbReference>
<keyword evidence="2 4" id="KW-0238">DNA-binding</keyword>
<dbReference type="PANTHER" id="PTHR47506:SF1">
    <property type="entry name" value="HTH-TYPE TRANSCRIPTIONAL REGULATOR YJDC"/>
    <property type="match status" value="1"/>
</dbReference>
<evidence type="ECO:0000313" key="6">
    <source>
        <dbReference type="EMBL" id="MDU0354907.1"/>
    </source>
</evidence>
<reference evidence="6 7" key="1">
    <citation type="submission" date="2023-10" db="EMBL/GenBank/DDBJ databases">
        <title>Glaciecola aquimarina strain GGW-M5 nov., isolated from a coastal seawater.</title>
        <authorList>
            <person name="Bayburt H."/>
            <person name="Kim J.M."/>
            <person name="Choi B.J."/>
            <person name="Jeon C.O."/>
        </authorList>
    </citation>
    <scope>NUCLEOTIDE SEQUENCE [LARGE SCALE GENOMIC DNA]</scope>
    <source>
        <strain evidence="6 7">KCTC 32108</strain>
    </source>
</reference>
<dbReference type="Gene3D" id="1.10.357.10">
    <property type="entry name" value="Tetracycline Repressor, domain 2"/>
    <property type="match status" value="1"/>
</dbReference>
<dbReference type="Pfam" id="PF00440">
    <property type="entry name" value="TetR_N"/>
    <property type="match status" value="1"/>
</dbReference>
<protein>
    <submittedName>
        <fullName evidence="6">TetR/AcrR family transcriptional regulator</fullName>
    </submittedName>
</protein>
<dbReference type="PRINTS" id="PR00455">
    <property type="entry name" value="HTHTETR"/>
</dbReference>
<gene>
    <name evidence="6" type="ORF">RS130_14200</name>
</gene>
<dbReference type="SUPFAM" id="SSF46689">
    <property type="entry name" value="Homeodomain-like"/>
    <property type="match status" value="1"/>
</dbReference>
<evidence type="ECO:0000256" key="3">
    <source>
        <dbReference type="ARBA" id="ARBA00023163"/>
    </source>
</evidence>
<name>A0ABU3SY17_9ALTE</name>
<accession>A0ABU3SY17</accession>
<dbReference type="PROSITE" id="PS50977">
    <property type="entry name" value="HTH_TETR_2"/>
    <property type="match status" value="1"/>
</dbReference>
<evidence type="ECO:0000259" key="5">
    <source>
        <dbReference type="PROSITE" id="PS50977"/>
    </source>
</evidence>
<feature type="domain" description="HTH tetR-type" evidence="5">
    <location>
        <begin position="10"/>
        <end position="70"/>
    </location>
</feature>
<evidence type="ECO:0000313" key="7">
    <source>
        <dbReference type="Proteomes" id="UP001247805"/>
    </source>
</evidence>
<feature type="DNA-binding region" description="H-T-H motif" evidence="4">
    <location>
        <begin position="33"/>
        <end position="52"/>
    </location>
</feature>
<keyword evidence="3" id="KW-0804">Transcription</keyword>
<dbReference type="InterPro" id="IPR001647">
    <property type="entry name" value="HTH_TetR"/>
</dbReference>
<dbReference type="PANTHER" id="PTHR47506">
    <property type="entry name" value="TRANSCRIPTIONAL REGULATORY PROTEIN"/>
    <property type="match status" value="1"/>
</dbReference>
<dbReference type="EMBL" id="JAWDIO010000002">
    <property type="protein sequence ID" value="MDU0354907.1"/>
    <property type="molecule type" value="Genomic_DNA"/>
</dbReference>
<evidence type="ECO:0000256" key="4">
    <source>
        <dbReference type="PROSITE-ProRule" id="PRU00335"/>
    </source>
</evidence>
<evidence type="ECO:0000256" key="2">
    <source>
        <dbReference type="ARBA" id="ARBA00023125"/>
    </source>
</evidence>
<dbReference type="SUPFAM" id="SSF48498">
    <property type="entry name" value="Tetracyclin repressor-like, C-terminal domain"/>
    <property type="match status" value="1"/>
</dbReference>
<organism evidence="6 7">
    <name type="scientific">Paraglaciecola aquimarina</name>
    <dbReference type="NCBI Taxonomy" id="1235557"/>
    <lineage>
        <taxon>Bacteria</taxon>
        <taxon>Pseudomonadati</taxon>
        <taxon>Pseudomonadota</taxon>
        <taxon>Gammaproteobacteria</taxon>
        <taxon>Alteromonadales</taxon>
        <taxon>Alteromonadaceae</taxon>
        <taxon>Paraglaciecola</taxon>
    </lineage>
</organism>
<dbReference type="InterPro" id="IPR036271">
    <property type="entry name" value="Tet_transcr_reg_TetR-rel_C_sf"/>
</dbReference>
<evidence type="ECO:0000256" key="1">
    <source>
        <dbReference type="ARBA" id="ARBA00023015"/>
    </source>
</evidence>
<dbReference type="Proteomes" id="UP001247805">
    <property type="component" value="Unassembled WGS sequence"/>
</dbReference>
<dbReference type="RefSeq" id="WP_316026477.1">
    <property type="nucleotide sequence ID" value="NZ_JAWDIO010000002.1"/>
</dbReference>
<sequence>MLLTASQPPSSAKQRILFAAHDLFYSKGIRATGVDLIIAQAKVTKTTFYRHFASKNLLILAYLDYRHQIWLTWFSQHINSAKELVNGIESAITEWFSQDYFRGCAFINSLSEIAQTLPTVKQKVAEHKRDVAALIMTKLPASTSRHAQAQAIVMAIDGAIIRVQSGEDNQHTIALLATTVTLLSNQK</sequence>
<keyword evidence="1" id="KW-0805">Transcription regulation</keyword>
<keyword evidence="7" id="KW-1185">Reference proteome</keyword>